<keyword evidence="2" id="KW-0812">Transmembrane</keyword>
<name>A0ABV9RJ08_9PSEU</name>
<dbReference type="Pfam" id="PF10801">
    <property type="entry name" value="DUF2537"/>
    <property type="match status" value="1"/>
</dbReference>
<reference evidence="4" key="1">
    <citation type="journal article" date="2019" name="Int. J. Syst. Evol. Microbiol.">
        <title>The Global Catalogue of Microorganisms (GCM) 10K type strain sequencing project: providing services to taxonomists for standard genome sequencing and annotation.</title>
        <authorList>
            <consortium name="The Broad Institute Genomics Platform"/>
            <consortium name="The Broad Institute Genome Sequencing Center for Infectious Disease"/>
            <person name="Wu L."/>
            <person name="Ma J."/>
        </authorList>
    </citation>
    <scope>NUCLEOTIDE SEQUENCE [LARGE SCALE GENOMIC DNA]</scope>
    <source>
        <strain evidence="4">CCUG 50347</strain>
    </source>
</reference>
<accession>A0ABV9RJ08</accession>
<feature type="transmembrane region" description="Helical" evidence="2">
    <location>
        <begin position="222"/>
        <end position="242"/>
    </location>
</feature>
<evidence type="ECO:0000256" key="1">
    <source>
        <dbReference type="SAM" id="MobiDB-lite"/>
    </source>
</evidence>
<keyword evidence="2" id="KW-0472">Membrane</keyword>
<evidence type="ECO:0000313" key="4">
    <source>
        <dbReference type="Proteomes" id="UP001595909"/>
    </source>
</evidence>
<dbReference type="Proteomes" id="UP001595909">
    <property type="component" value="Unassembled WGS sequence"/>
</dbReference>
<dbReference type="InterPro" id="IPR024244">
    <property type="entry name" value="DUF2537"/>
</dbReference>
<gene>
    <name evidence="3" type="ORF">ACFPEL_14900</name>
</gene>
<sequence>MKVVEVRVERGRAMVAGVPLGEAGAVGPGAVGPGSGSPGAGGRTWGLPPDLVDALQEWARVAASVPAPAPGAATPDPATETISHRGRRLAARLSVELDAPVDYCDPVTGHRVALRAVTRTPYPPPVPPLPVRASENGNGATPHLSAEGQELDAATAAAEPTPWGVGLLLVALVAGVVLLANLALAAPLVTGLGVIGLAVDAAVVAGLVPALWLNRHVPTWRWAVYGTFLGTGLALVFLAVAAF</sequence>
<organism evidence="3 4">
    <name type="scientific">Actinomycetospora chibensis</name>
    <dbReference type="NCBI Taxonomy" id="663606"/>
    <lineage>
        <taxon>Bacteria</taxon>
        <taxon>Bacillati</taxon>
        <taxon>Actinomycetota</taxon>
        <taxon>Actinomycetes</taxon>
        <taxon>Pseudonocardiales</taxon>
        <taxon>Pseudonocardiaceae</taxon>
        <taxon>Actinomycetospora</taxon>
    </lineage>
</organism>
<evidence type="ECO:0000256" key="2">
    <source>
        <dbReference type="SAM" id="Phobius"/>
    </source>
</evidence>
<dbReference type="RefSeq" id="WP_274191731.1">
    <property type="nucleotide sequence ID" value="NZ_BAABHN010000032.1"/>
</dbReference>
<feature type="transmembrane region" description="Helical" evidence="2">
    <location>
        <begin position="165"/>
        <end position="186"/>
    </location>
</feature>
<keyword evidence="4" id="KW-1185">Reference proteome</keyword>
<evidence type="ECO:0000313" key="3">
    <source>
        <dbReference type="EMBL" id="MFC4833700.1"/>
    </source>
</evidence>
<feature type="region of interest" description="Disordered" evidence="1">
    <location>
        <begin position="124"/>
        <end position="153"/>
    </location>
</feature>
<proteinExistence type="predicted"/>
<comment type="caution">
    <text evidence="3">The sequence shown here is derived from an EMBL/GenBank/DDBJ whole genome shotgun (WGS) entry which is preliminary data.</text>
</comment>
<protein>
    <submittedName>
        <fullName evidence="3">DUF2537 domain-containing protein</fullName>
    </submittedName>
</protein>
<keyword evidence="2" id="KW-1133">Transmembrane helix</keyword>
<feature type="transmembrane region" description="Helical" evidence="2">
    <location>
        <begin position="192"/>
        <end position="213"/>
    </location>
</feature>
<dbReference type="EMBL" id="JBHSIM010000032">
    <property type="protein sequence ID" value="MFC4833700.1"/>
    <property type="molecule type" value="Genomic_DNA"/>
</dbReference>